<comment type="caution">
    <text evidence="2">The sequence shown here is derived from an EMBL/GenBank/DDBJ whole genome shotgun (WGS) entry which is preliminary data.</text>
</comment>
<name>A0A850QFG1_9RHOB</name>
<dbReference type="Proteomes" id="UP000592216">
    <property type="component" value="Unassembled WGS sequence"/>
</dbReference>
<dbReference type="InterPro" id="IPR038765">
    <property type="entry name" value="Papain-like_cys_pep_sf"/>
</dbReference>
<dbReference type="RefSeq" id="WP_177158265.1">
    <property type="nucleotide sequence ID" value="NZ_JABCJE010000007.1"/>
</dbReference>
<sequence length="1112" mass="124231">MTITVSLRHRTTYQYDKLVGLGAHIVRLRPAPHTRTPIKSYDLQITPADHFMNWQQDAFANWQARLAFPEKAKELSVTVTLVAEMVAINPFDFFLDETATEVPFDYGRDLTVDLAPYLAQVDQANDSAEHRAAFEQVMKDAPQPEGVTIDWLVSLNSYLQQAIAYTVRMEPGVQTPGETITKALGSCRDSAWLMVAMLRRFGFAARFVSGYLIQLAADLKAVDGPSGPEEDFTDLHAWCEVYLPGAGWVGLDPTSGLFAGEGHIPLACTPSPSSAAPISGAHEPAEVSFDFEMSVTRIAEPPRITRPLTPTQWSEIDRAGNVVDAKLAKNDVRLTMGGEPTFVAEMNRDAEEWTVGAVGPTKRDYADRLIRRLRDRFAPGGVLHHGQGKWYPGEPLPRWSFSLIWRGDGAPIWSDVNLISEEKQTNADHASAARFMAALTNSLDVDPEAAMPAYEDPLEFMEMEHKLPADLTPADNRLENPVDRQRLARVFDRGFKDPVAYVLPLQLAQAEDKRKKRRFRWHATRWTMRRGQIFLIPGDSPAGFRLPLNSLNAYPAADFPMYRDPMTQPRDLDPETEADLDKQSIDTIRQMRLRSQQDWVGSGSLISSPGNFSRTALSVEPRDGKLTVFLPPTASGEAYIDLIEAIEEAAAASGETVRIEGYEPPHDPRLNVIKVTPDPGVIEVNIHPAHNWGQLCQITEALYEEARQCGLDSTTFQIDGRPVGSGGGNHIVVGGNTPEDSPFLRRPDVLGSIVRYWQNHPSLSYLFSGLFIGPTSQAPRLDEARHDSLYEMEIALKELDRLGQNPPLWLVDRLFRNLLVDSTGNTHRAEICIDKMYSPDGPTGRLGLVEFRGFEMPPHWQMSMAQALIIRGLIAWFWEEPYRGSLKPMGTHLHDSYLLPTPLWEDFQTVLNDLSRAHGVPFDIEWYKAQLNFRFPVAGVSQVGDATLTVRNAIEPWLVLGEEGIPGGTARYVDSSVERIEVQLENFDAGRYQLLCNGVVVPVKKMADGSHIAGIRFRSWQPWKALHPTIPAHGPLRLVIYDPFSGVSVGGATYHTYHPGGRSHDFRPINALEAEGRRMARFFPGADLWPGQTPQYLGTHPDFPMTLDLRRL</sequence>
<dbReference type="PANTHER" id="PTHR33490">
    <property type="entry name" value="BLR5614 PROTEIN-RELATED"/>
    <property type="match status" value="1"/>
</dbReference>
<protein>
    <submittedName>
        <fullName evidence="2">Transglutaminase family protein</fullName>
    </submittedName>
</protein>
<dbReference type="InterPro" id="IPR013589">
    <property type="entry name" value="Bac_transglu_N"/>
</dbReference>
<organism evidence="2 3">
    <name type="scientific">Donghicola mangrovi</name>
    <dbReference type="NCBI Taxonomy" id="2729614"/>
    <lineage>
        <taxon>Bacteria</taxon>
        <taxon>Pseudomonadati</taxon>
        <taxon>Pseudomonadota</taxon>
        <taxon>Alphaproteobacteria</taxon>
        <taxon>Rhodobacterales</taxon>
        <taxon>Roseobacteraceae</taxon>
        <taxon>Donghicola</taxon>
    </lineage>
</organism>
<dbReference type="Pfam" id="PF09899">
    <property type="entry name" value="DUF2126"/>
    <property type="match status" value="1"/>
</dbReference>
<dbReference type="EMBL" id="JABCJE010000007">
    <property type="protein sequence ID" value="NVO24591.1"/>
    <property type="molecule type" value="Genomic_DNA"/>
</dbReference>
<gene>
    <name evidence="2" type="ORF">HJ536_14590</name>
</gene>
<accession>A0A850QFG1</accession>
<dbReference type="SMART" id="SM00460">
    <property type="entry name" value="TGc"/>
    <property type="match status" value="1"/>
</dbReference>
<evidence type="ECO:0000313" key="3">
    <source>
        <dbReference type="Proteomes" id="UP000592216"/>
    </source>
</evidence>
<evidence type="ECO:0000313" key="2">
    <source>
        <dbReference type="EMBL" id="NVO24591.1"/>
    </source>
</evidence>
<feature type="domain" description="Transglutaminase-like" evidence="1">
    <location>
        <begin position="179"/>
        <end position="255"/>
    </location>
</feature>
<dbReference type="InterPro" id="IPR018667">
    <property type="entry name" value="DUF2126"/>
</dbReference>
<proteinExistence type="predicted"/>
<reference evidence="2 3" key="1">
    <citation type="submission" date="2020-04" db="EMBL/GenBank/DDBJ databases">
        <title>Donghicola sp., a member of the Rhodobacteraceae family isolated from mangrove forest in Thailand.</title>
        <authorList>
            <person name="Charoenyingcharoen P."/>
            <person name="Yukphan P."/>
        </authorList>
    </citation>
    <scope>NUCLEOTIDE SEQUENCE [LARGE SCALE GENOMIC DNA]</scope>
    <source>
        <strain evidence="2 3">B5-SW-15</strain>
    </source>
</reference>
<dbReference type="Pfam" id="PF01841">
    <property type="entry name" value="Transglut_core"/>
    <property type="match status" value="1"/>
</dbReference>
<dbReference type="SUPFAM" id="SSF54001">
    <property type="entry name" value="Cysteine proteinases"/>
    <property type="match status" value="1"/>
</dbReference>
<dbReference type="PANTHER" id="PTHR33490:SF1">
    <property type="entry name" value="SLL1233 PROTEIN"/>
    <property type="match status" value="1"/>
</dbReference>
<evidence type="ECO:0000259" key="1">
    <source>
        <dbReference type="SMART" id="SM00460"/>
    </source>
</evidence>
<dbReference type="InterPro" id="IPR002931">
    <property type="entry name" value="Transglutaminase-like"/>
</dbReference>
<dbReference type="Gene3D" id="3.10.620.30">
    <property type="match status" value="1"/>
</dbReference>
<dbReference type="AlphaFoldDB" id="A0A850QFG1"/>
<dbReference type="Pfam" id="PF08379">
    <property type="entry name" value="Bact_transglu_N"/>
    <property type="match status" value="1"/>
</dbReference>